<dbReference type="Gramene" id="CDY31067">
    <property type="protein sequence ID" value="CDY31067"/>
    <property type="gene ID" value="GSBRNA2T00047142001"/>
</dbReference>
<reference evidence="12 13" key="1">
    <citation type="journal article" date="2014" name="Science">
        <title>Plant genetics. Early allopolyploid evolution in the post-Neolithic Brassica napus oilseed genome.</title>
        <authorList>
            <person name="Chalhoub B."/>
            <person name="Denoeud F."/>
            <person name="Liu S."/>
            <person name="Parkin I.A."/>
            <person name="Tang H."/>
            <person name="Wang X."/>
            <person name="Chiquet J."/>
            <person name="Belcram H."/>
            <person name="Tong C."/>
            <person name="Samans B."/>
            <person name="Correa M."/>
            <person name="Da Silva C."/>
            <person name="Just J."/>
            <person name="Falentin C."/>
            <person name="Koh C.S."/>
            <person name="Le Clainche I."/>
            <person name="Bernard M."/>
            <person name="Bento P."/>
            <person name="Noel B."/>
            <person name="Labadie K."/>
            <person name="Alberti A."/>
            <person name="Charles M."/>
            <person name="Arnaud D."/>
            <person name="Guo H."/>
            <person name="Daviaud C."/>
            <person name="Alamery S."/>
            <person name="Jabbari K."/>
            <person name="Zhao M."/>
            <person name="Edger P.P."/>
            <person name="Chelaifa H."/>
            <person name="Tack D."/>
            <person name="Lassalle G."/>
            <person name="Mestiri I."/>
            <person name="Schnel N."/>
            <person name="Le Paslier M.C."/>
            <person name="Fan G."/>
            <person name="Renault V."/>
            <person name="Bayer P.E."/>
            <person name="Golicz A.A."/>
            <person name="Manoli S."/>
            <person name="Lee T.H."/>
            <person name="Thi V.H."/>
            <person name="Chalabi S."/>
            <person name="Hu Q."/>
            <person name="Fan C."/>
            <person name="Tollenaere R."/>
            <person name="Lu Y."/>
            <person name="Battail C."/>
            <person name="Shen J."/>
            <person name="Sidebottom C.H."/>
            <person name="Wang X."/>
            <person name="Canaguier A."/>
            <person name="Chauveau A."/>
            <person name="Berard A."/>
            <person name="Deniot G."/>
            <person name="Guan M."/>
            <person name="Liu Z."/>
            <person name="Sun F."/>
            <person name="Lim Y.P."/>
            <person name="Lyons E."/>
            <person name="Town C.D."/>
            <person name="Bancroft I."/>
            <person name="Wang X."/>
            <person name="Meng J."/>
            <person name="Ma J."/>
            <person name="Pires J.C."/>
            <person name="King G.J."/>
            <person name="Brunel D."/>
            <person name="Delourme R."/>
            <person name="Renard M."/>
            <person name="Aury J.M."/>
            <person name="Adams K.L."/>
            <person name="Batley J."/>
            <person name="Snowdon R.J."/>
            <person name="Tost J."/>
            <person name="Edwards D."/>
            <person name="Zhou Y."/>
            <person name="Hua W."/>
            <person name="Sharpe A.G."/>
            <person name="Paterson A.H."/>
            <person name="Guan C."/>
            <person name="Wincker P."/>
        </authorList>
    </citation>
    <scope>NUCLEOTIDE SEQUENCE [LARGE SCALE GENOMIC DNA]</scope>
    <source>
        <strain evidence="13">cv. Darmor-bzh</strain>
    </source>
</reference>
<dbReference type="SUPFAM" id="SSF50630">
    <property type="entry name" value="Acid proteases"/>
    <property type="match status" value="1"/>
</dbReference>
<evidence type="ECO:0000313" key="11">
    <source>
        <dbReference type="EMBL" id="CAF2260165.1"/>
    </source>
</evidence>
<evidence type="ECO:0000256" key="7">
    <source>
        <dbReference type="ARBA" id="ARBA00023180"/>
    </source>
</evidence>
<dbReference type="Pfam" id="PF14541">
    <property type="entry name" value="TAXi_C"/>
    <property type="match status" value="1"/>
</dbReference>
<keyword evidence="6" id="KW-1015">Disulfide bond</keyword>
<dbReference type="OrthoDB" id="2747330at2759"/>
<evidence type="ECO:0000256" key="5">
    <source>
        <dbReference type="ARBA" id="ARBA00022801"/>
    </source>
</evidence>
<dbReference type="Proteomes" id="UP000028999">
    <property type="component" value="Unassembled WGS sequence"/>
</dbReference>
<evidence type="ECO:0000259" key="10">
    <source>
        <dbReference type="PROSITE" id="PS51767"/>
    </source>
</evidence>
<dbReference type="Gene3D" id="2.40.70.10">
    <property type="entry name" value="Acid Proteases"/>
    <property type="match status" value="2"/>
</dbReference>
<keyword evidence="7" id="KW-0325">Glycoprotein</keyword>
<reference evidence="11" key="3">
    <citation type="submission" date="2021-01" db="EMBL/GenBank/DDBJ databases">
        <authorList>
            <consortium name="Genoscope - CEA"/>
            <person name="William W."/>
        </authorList>
    </citation>
    <scope>NUCLEOTIDE SEQUENCE</scope>
</reference>
<feature type="active site" evidence="8">
    <location>
        <position position="332"/>
    </location>
</feature>
<dbReference type="InterPro" id="IPR021109">
    <property type="entry name" value="Peptidase_aspartic_dom_sf"/>
</dbReference>
<feature type="chain" id="PRO_5040561546" evidence="9">
    <location>
        <begin position="23"/>
        <end position="452"/>
    </location>
</feature>
<keyword evidence="4" id="KW-0064">Aspartyl protease</keyword>
<dbReference type="AlphaFoldDB" id="A0A078H0T5"/>
<dbReference type="OMA" id="QCAQVRG"/>
<evidence type="ECO:0000256" key="3">
    <source>
        <dbReference type="ARBA" id="ARBA00022729"/>
    </source>
</evidence>
<evidence type="ECO:0000256" key="1">
    <source>
        <dbReference type="ARBA" id="ARBA00007447"/>
    </source>
</evidence>
<protein>
    <submittedName>
        <fullName evidence="11">(rape) hypothetical protein</fullName>
    </submittedName>
    <submittedName>
        <fullName evidence="12">BnaA08g26170D protein</fullName>
    </submittedName>
</protein>
<feature type="signal peptide" evidence="9">
    <location>
        <begin position="1"/>
        <end position="22"/>
    </location>
</feature>
<dbReference type="PANTHER" id="PTHR13683">
    <property type="entry name" value="ASPARTYL PROTEASES"/>
    <property type="match status" value="1"/>
</dbReference>
<dbReference type="EMBL" id="HG994362">
    <property type="protein sequence ID" value="CAF2260165.1"/>
    <property type="molecule type" value="Genomic_DNA"/>
</dbReference>
<dbReference type="EMBL" id="LK032267">
    <property type="protein sequence ID" value="CDY31067.1"/>
    <property type="molecule type" value="Genomic_DNA"/>
</dbReference>
<dbReference type="FunFam" id="2.40.70.10:FF:000022">
    <property type="entry name" value="Aspartyl protease AED3"/>
    <property type="match status" value="1"/>
</dbReference>
<gene>
    <name evidence="12" type="primary">BnaA08g26170D</name>
    <name evidence="11" type="ORF">DARMORV10_A08P34370.1</name>
    <name evidence="12" type="ORF">GSBRNA2T00047142001</name>
</gene>
<evidence type="ECO:0000313" key="13">
    <source>
        <dbReference type="Proteomes" id="UP000028999"/>
    </source>
</evidence>
<keyword evidence="2" id="KW-0645">Protease</keyword>
<keyword evidence="5" id="KW-0378">Hydrolase</keyword>
<dbReference type="InterPro" id="IPR033121">
    <property type="entry name" value="PEPTIDASE_A1"/>
</dbReference>
<dbReference type="InterPro" id="IPR032799">
    <property type="entry name" value="TAXi_C"/>
</dbReference>
<dbReference type="KEGG" id="bna:106362378"/>
<keyword evidence="13" id="KW-1185">Reference proteome</keyword>
<evidence type="ECO:0000256" key="6">
    <source>
        <dbReference type="ARBA" id="ARBA00023157"/>
    </source>
</evidence>
<dbReference type="FunFam" id="2.40.70.10:FF:000040">
    <property type="entry name" value="aspartyl protease AED3"/>
    <property type="match status" value="1"/>
</dbReference>
<accession>A0A078H0T5</accession>
<proteinExistence type="inferred from homology"/>
<evidence type="ECO:0000256" key="8">
    <source>
        <dbReference type="PIRSR" id="PIRSR601461-1"/>
    </source>
</evidence>
<dbReference type="PaxDb" id="3708-A0A078H0T5"/>
<comment type="similarity">
    <text evidence="1">Belongs to the peptidase A1 family.</text>
</comment>
<dbReference type="GO" id="GO:0004190">
    <property type="term" value="F:aspartic-type endopeptidase activity"/>
    <property type="evidence" value="ECO:0007669"/>
    <property type="project" value="UniProtKB-KW"/>
</dbReference>
<feature type="domain" description="Peptidase A1" evidence="10">
    <location>
        <begin position="104"/>
        <end position="447"/>
    </location>
</feature>
<evidence type="ECO:0000256" key="9">
    <source>
        <dbReference type="SAM" id="SignalP"/>
    </source>
</evidence>
<dbReference type="PROSITE" id="PS51767">
    <property type="entry name" value="PEPTIDASE_A1"/>
    <property type="match status" value="1"/>
</dbReference>
<dbReference type="InterPro" id="IPR032861">
    <property type="entry name" value="TAXi_N"/>
</dbReference>
<evidence type="ECO:0000313" key="12">
    <source>
        <dbReference type="EMBL" id="CDY31067.1"/>
    </source>
</evidence>
<dbReference type="GO" id="GO:0006508">
    <property type="term" value="P:proteolysis"/>
    <property type="evidence" value="ECO:0007669"/>
    <property type="project" value="UniProtKB-KW"/>
</dbReference>
<dbReference type="PANTHER" id="PTHR13683:SF839">
    <property type="entry name" value="ASPARTYL PROTEASE AED3-LIKE"/>
    <property type="match status" value="1"/>
</dbReference>
<organism evidence="12 13">
    <name type="scientific">Brassica napus</name>
    <name type="common">Rape</name>
    <dbReference type="NCBI Taxonomy" id="3708"/>
    <lineage>
        <taxon>Eukaryota</taxon>
        <taxon>Viridiplantae</taxon>
        <taxon>Streptophyta</taxon>
        <taxon>Embryophyta</taxon>
        <taxon>Tracheophyta</taxon>
        <taxon>Spermatophyta</taxon>
        <taxon>Magnoliopsida</taxon>
        <taxon>eudicotyledons</taxon>
        <taxon>Gunneridae</taxon>
        <taxon>Pentapetalae</taxon>
        <taxon>rosids</taxon>
        <taxon>malvids</taxon>
        <taxon>Brassicales</taxon>
        <taxon>Brassicaceae</taxon>
        <taxon>Brassiceae</taxon>
        <taxon>Brassica</taxon>
    </lineage>
</organism>
<evidence type="ECO:0000256" key="4">
    <source>
        <dbReference type="ARBA" id="ARBA00022750"/>
    </source>
</evidence>
<reference evidence="12" key="2">
    <citation type="submission" date="2014-06" db="EMBL/GenBank/DDBJ databases">
        <authorList>
            <person name="Genoscope - CEA"/>
        </authorList>
    </citation>
    <scope>NUCLEOTIDE SEQUENCE</scope>
</reference>
<dbReference type="InterPro" id="IPR001461">
    <property type="entry name" value="Aspartic_peptidase_A1"/>
</dbReference>
<feature type="active site" evidence="8">
    <location>
        <position position="122"/>
    </location>
</feature>
<dbReference type="Proteomes" id="UP001295469">
    <property type="component" value="Chromosome A08"/>
</dbReference>
<dbReference type="Pfam" id="PF14543">
    <property type="entry name" value="TAXi_N"/>
    <property type="match status" value="1"/>
</dbReference>
<name>A0A078H0T5_BRANA</name>
<keyword evidence="3 9" id="KW-0732">Signal</keyword>
<evidence type="ECO:0000256" key="2">
    <source>
        <dbReference type="ARBA" id="ARBA00022670"/>
    </source>
</evidence>
<dbReference type="SMR" id="A0A078H0T5"/>
<dbReference type="STRING" id="3708.A0A078H0T5"/>
<sequence>MASSSLHFFFLALLLPLTLTTATRDTCATAAPDGSDDLSIIPVNARCSPFAANPTSTSVMDTVLHMASADSHRLAYLSSLVADKPNRTSVPVASANQLLHTGNYVVRARLGTPPQLMFMVLDTSNDAVWLPCSGCSGCSTAATAAYFNPNSSSTYSTVSCSAAQCTQARGLTCPSSSPSPPSSVCSFNQSYGGGSSFSASLVQDTLTLASDVISNFSFGCINSASGNSLPPQGLMGLGRGPTSLISQTTSLYSGVFSYCLPSFRSFYFSGSLKLGPMGQPRSIRYTPLLRSAHRPSLYYVNLTGVSVGPTQVPVDPTYLTFDSSSGAGTIIDSGTVITRFVQPVYEAIRDEFRSQVKGPFSTLGAFDTCFAADSDNLAPKVTLHMTSLDLKLPVENTLIHSSAGTLACLSMAGIPLNANAVLNVIANLQQQNLRILFDVPNSRLGIATEACN</sequence>